<keyword evidence="1" id="KW-1133">Transmembrane helix</keyword>
<evidence type="ECO:0000256" key="1">
    <source>
        <dbReference type="SAM" id="Phobius"/>
    </source>
</evidence>
<dbReference type="RefSeq" id="WP_139198401.1">
    <property type="nucleotide sequence ID" value="NZ_FOBS01000028.1"/>
</dbReference>
<dbReference type="SUPFAM" id="SSF52317">
    <property type="entry name" value="Class I glutamine amidotransferase-like"/>
    <property type="match status" value="1"/>
</dbReference>
<dbReference type="EMBL" id="FOBS01000028">
    <property type="protein sequence ID" value="SEM63539.1"/>
    <property type="molecule type" value="Genomic_DNA"/>
</dbReference>
<feature type="transmembrane region" description="Helical" evidence="1">
    <location>
        <begin position="227"/>
        <end position="247"/>
    </location>
</feature>
<proteinExistence type="predicted"/>
<dbReference type="AlphaFoldDB" id="A0A1H8A178"/>
<name>A0A1H8A178_9BACT</name>
<organism evidence="3 4">
    <name type="scientific">Syntrophus gentianae</name>
    <dbReference type="NCBI Taxonomy" id="43775"/>
    <lineage>
        <taxon>Bacteria</taxon>
        <taxon>Pseudomonadati</taxon>
        <taxon>Thermodesulfobacteriota</taxon>
        <taxon>Syntrophia</taxon>
        <taxon>Syntrophales</taxon>
        <taxon>Syntrophaceae</taxon>
        <taxon>Syntrophus</taxon>
    </lineage>
</organism>
<evidence type="ECO:0000313" key="3">
    <source>
        <dbReference type="EMBL" id="SEM63539.1"/>
    </source>
</evidence>
<feature type="signal peptide" evidence="2">
    <location>
        <begin position="1"/>
        <end position="24"/>
    </location>
</feature>
<gene>
    <name evidence="3" type="ORF">SAMN04489760_12846</name>
</gene>
<sequence length="251" mass="26279">MKKRCVMLLALFLSIGVICGTAHAGKIVLANDEWTLSNSGYSSVNDPDQFAKNVASWFTGGMGGGNFLAYSNNFGLTGSQLSNTMTGAGHTWTVSTAVTFDLATLSSYDGVFLAGYYVNNQVLIDYVNNGGNIYLAGGTGVGGAAYEAGQWNTFLNTFGLGFGTFYNGVGGNIAISSTHPIFASVDHLYQSNGSDTLDLNAGDLRNQVLISQSGHGLYAVYDSAVPLPPSILLLGTGIIGLVGSRVLRKKN</sequence>
<evidence type="ECO:0000313" key="4">
    <source>
        <dbReference type="Proteomes" id="UP000198744"/>
    </source>
</evidence>
<dbReference type="STRING" id="43775.SAMN04489760_12846"/>
<reference evidence="3 4" key="1">
    <citation type="submission" date="2016-10" db="EMBL/GenBank/DDBJ databases">
        <authorList>
            <person name="de Groot N.N."/>
        </authorList>
    </citation>
    <scope>NUCLEOTIDE SEQUENCE [LARGE SCALE GENOMIC DNA]</scope>
    <source>
        <strain evidence="3 4">DSM 8423</strain>
    </source>
</reference>
<dbReference type="Proteomes" id="UP000198744">
    <property type="component" value="Unassembled WGS sequence"/>
</dbReference>
<accession>A0A1H8A178</accession>
<evidence type="ECO:0000256" key="2">
    <source>
        <dbReference type="SAM" id="SignalP"/>
    </source>
</evidence>
<keyword evidence="2" id="KW-0732">Signal</keyword>
<dbReference type="OrthoDB" id="517263at2"/>
<keyword evidence="1" id="KW-0812">Transmembrane</keyword>
<dbReference type="InterPro" id="IPR029062">
    <property type="entry name" value="Class_I_gatase-like"/>
</dbReference>
<feature type="chain" id="PRO_5011766161" evidence="2">
    <location>
        <begin position="25"/>
        <end position="251"/>
    </location>
</feature>
<protein>
    <submittedName>
        <fullName evidence="3">VPLPA-CTERM protein sorting domain-containing protein</fullName>
    </submittedName>
</protein>
<keyword evidence="4" id="KW-1185">Reference proteome</keyword>
<keyword evidence="1" id="KW-0472">Membrane</keyword>